<comment type="caution">
    <text evidence="1">The sequence shown here is derived from an EMBL/GenBank/DDBJ whole genome shotgun (WGS) entry which is preliminary data.</text>
</comment>
<evidence type="ECO:0000313" key="1">
    <source>
        <dbReference type="EMBL" id="KEO89385.1"/>
    </source>
</evidence>
<gene>
    <name evidence="1" type="ORF">EH31_12120</name>
</gene>
<evidence type="ECO:0008006" key="3">
    <source>
        <dbReference type="Google" id="ProtNLM"/>
    </source>
</evidence>
<proteinExistence type="predicted"/>
<name>A0A074M9E0_ERYLO</name>
<protein>
    <recommendedName>
        <fullName evidence="3">Peptidase M48 domain-containing protein</fullName>
    </recommendedName>
</protein>
<dbReference type="AlphaFoldDB" id="A0A074M9E0"/>
<accession>A0A074M9E0</accession>
<dbReference type="STRING" id="1044.EH31_12120"/>
<reference evidence="1 2" key="1">
    <citation type="submission" date="2014-04" db="EMBL/GenBank/DDBJ databases">
        <title>A comprehensive comparison of genomes of Erythrobacter spp. strains.</title>
        <authorList>
            <person name="Zheng Q."/>
        </authorList>
    </citation>
    <scope>NUCLEOTIDE SEQUENCE [LARGE SCALE GENOMIC DNA]</scope>
    <source>
        <strain evidence="1 2">DSM 6997</strain>
    </source>
</reference>
<dbReference type="OrthoDB" id="7338723at2"/>
<sequence>MLGALIVAAPAVPAASARDTINWDKIDLAAERRAIENYQKYDQLLQNVGWKLVRGNAEFCDRVIPGTGLQLQDMASYGSPEIARRALGLSGDFAVQTVAKGSPADLSGNFPSNREIVRLAGTNPNDWESQGPFDWQRLARVHDLIDASVQGYDAIQFDFHDNYVSVIASVPVCASRFELMGEGQKAVADGNRVVIGIEFPAFQYEEAEFAGLVAHELAHNLLGHTAWLDRNKRKRRNIRRTEREADRLIPWLLANAGYDPRGGKRFFEKWGPGGDGGLFRNRSHDGWDERAEFIEAEIPQIEALIASEGKADWRTHFRREVDPDQGL</sequence>
<dbReference type="EMBL" id="JMIW01000005">
    <property type="protein sequence ID" value="KEO89385.1"/>
    <property type="molecule type" value="Genomic_DNA"/>
</dbReference>
<keyword evidence="2" id="KW-1185">Reference proteome</keyword>
<dbReference type="eggNOG" id="COG0501">
    <property type="taxonomic scope" value="Bacteria"/>
</dbReference>
<dbReference type="Proteomes" id="UP000027647">
    <property type="component" value="Unassembled WGS sequence"/>
</dbReference>
<evidence type="ECO:0000313" key="2">
    <source>
        <dbReference type="Proteomes" id="UP000027647"/>
    </source>
</evidence>
<organism evidence="1 2">
    <name type="scientific">Erythrobacter longus</name>
    <dbReference type="NCBI Taxonomy" id="1044"/>
    <lineage>
        <taxon>Bacteria</taxon>
        <taxon>Pseudomonadati</taxon>
        <taxon>Pseudomonadota</taxon>
        <taxon>Alphaproteobacteria</taxon>
        <taxon>Sphingomonadales</taxon>
        <taxon>Erythrobacteraceae</taxon>
        <taxon>Erythrobacter/Porphyrobacter group</taxon>
        <taxon>Erythrobacter</taxon>
    </lineage>
</organism>